<dbReference type="InterPro" id="IPR037185">
    <property type="entry name" value="EmrE-like"/>
</dbReference>
<keyword evidence="5 8" id="KW-0812">Transmembrane</keyword>
<name>A0A171DDK7_9ACTN</name>
<feature type="transmembrane region" description="Helical" evidence="8">
    <location>
        <begin position="248"/>
        <end position="265"/>
    </location>
</feature>
<gene>
    <name evidence="10" type="ORF">PS9374_03729</name>
</gene>
<proteinExistence type="inferred from homology"/>
<dbReference type="PANTHER" id="PTHR22911">
    <property type="entry name" value="ACYL-MALONYL CONDENSING ENZYME-RELATED"/>
    <property type="match status" value="1"/>
</dbReference>
<evidence type="ECO:0000259" key="9">
    <source>
        <dbReference type="Pfam" id="PF00892"/>
    </source>
</evidence>
<keyword evidence="6 8" id="KW-1133">Transmembrane helix</keyword>
<evidence type="ECO:0000256" key="7">
    <source>
        <dbReference type="ARBA" id="ARBA00023136"/>
    </source>
</evidence>
<reference evidence="11" key="2">
    <citation type="submission" date="2016-04" db="EMBL/GenBank/DDBJ databases">
        <title>Planomonospora sphaerica JCM9374 whole genome shotgun sequence.</title>
        <authorList>
            <person name="Suzuki T."/>
            <person name="Dohra H."/>
            <person name="Kodani S."/>
        </authorList>
    </citation>
    <scope>NUCLEOTIDE SEQUENCE [LARGE SCALE GENOMIC DNA]</scope>
    <source>
        <strain evidence="11">JCM 9374</strain>
    </source>
</reference>
<dbReference type="GO" id="GO:0005886">
    <property type="term" value="C:plasma membrane"/>
    <property type="evidence" value="ECO:0007669"/>
    <property type="project" value="UniProtKB-SubCell"/>
</dbReference>
<reference evidence="10 11" key="1">
    <citation type="journal article" date="2016" name="Genome Announc.">
        <title>Draft Genome Sequence of Planomonospora sphaerica JCM9374, a Rare Actinomycete.</title>
        <authorList>
            <person name="Dohra H."/>
            <person name="Suzuki T."/>
            <person name="Inoue Y."/>
            <person name="Kodani S."/>
        </authorList>
    </citation>
    <scope>NUCLEOTIDE SEQUENCE [LARGE SCALE GENOMIC DNA]</scope>
    <source>
        <strain evidence="10 11">JCM 9374</strain>
    </source>
</reference>
<evidence type="ECO:0000256" key="2">
    <source>
        <dbReference type="ARBA" id="ARBA00007362"/>
    </source>
</evidence>
<feature type="transmembrane region" description="Helical" evidence="8">
    <location>
        <begin position="152"/>
        <end position="168"/>
    </location>
</feature>
<feature type="transmembrane region" description="Helical" evidence="8">
    <location>
        <begin position="180"/>
        <end position="199"/>
    </location>
</feature>
<evidence type="ECO:0000256" key="4">
    <source>
        <dbReference type="ARBA" id="ARBA00022475"/>
    </source>
</evidence>
<dbReference type="PANTHER" id="PTHR22911:SF137">
    <property type="entry name" value="SOLUTE CARRIER FAMILY 35 MEMBER G2-RELATED"/>
    <property type="match status" value="1"/>
</dbReference>
<dbReference type="SUPFAM" id="SSF103481">
    <property type="entry name" value="Multidrug resistance efflux transporter EmrE"/>
    <property type="match status" value="2"/>
</dbReference>
<comment type="subcellular location">
    <subcellularLocation>
        <location evidence="1">Cell membrane</location>
        <topology evidence="1">Multi-pass membrane protein</topology>
    </subcellularLocation>
</comment>
<comment type="caution">
    <text evidence="10">The sequence shown here is derived from an EMBL/GenBank/DDBJ whole genome shotgun (WGS) entry which is preliminary data.</text>
</comment>
<sequence>MSDMPESRRGVLYGIAAYSMWGLFPLYWPLLKPSSALEILAHRMAWSLVAVVAILAVRRHWSWIREIARTPRKIGLLALAALIITVNWGVYIYAVNTGHVVESALGYFINPLVSVLFGVFLLKERLRPLQWAAVGLGAAAVVVLTLDYGRLPWIAMVLAASFGTYGLVKKTAQVGAAESMAVETLVLLLPALGYLGYLTQQGTGTFGSAGAGHALLLAGAGVITAVPLICFSAAAIRVPLTTIGLLQYIAPVLQFLCGVFVAHEVMPPSRWAGFAIVWLALSVFTYDSLRTARAAQAARRAERLEPATA</sequence>
<organism evidence="10 11">
    <name type="scientific">Planomonospora sphaerica</name>
    <dbReference type="NCBI Taxonomy" id="161355"/>
    <lineage>
        <taxon>Bacteria</taxon>
        <taxon>Bacillati</taxon>
        <taxon>Actinomycetota</taxon>
        <taxon>Actinomycetes</taxon>
        <taxon>Streptosporangiales</taxon>
        <taxon>Streptosporangiaceae</taxon>
        <taxon>Planomonospora</taxon>
    </lineage>
</organism>
<keyword evidence="3" id="KW-0813">Transport</keyword>
<keyword evidence="7 8" id="KW-0472">Membrane</keyword>
<keyword evidence="4" id="KW-1003">Cell membrane</keyword>
<dbReference type="EMBL" id="BDCX01000008">
    <property type="protein sequence ID" value="GAT68068.1"/>
    <property type="molecule type" value="Genomic_DNA"/>
</dbReference>
<keyword evidence="11" id="KW-1185">Reference proteome</keyword>
<feature type="transmembrane region" description="Helical" evidence="8">
    <location>
        <begin position="12"/>
        <end position="31"/>
    </location>
</feature>
<feature type="transmembrane region" description="Helical" evidence="8">
    <location>
        <begin position="211"/>
        <end position="236"/>
    </location>
</feature>
<accession>A0A171DDK7</accession>
<dbReference type="STRING" id="161355.PS9374_03729"/>
<protein>
    <submittedName>
        <fullName evidence="10">Protein rarD</fullName>
    </submittedName>
</protein>
<feature type="transmembrane region" description="Helical" evidence="8">
    <location>
        <begin position="105"/>
        <end position="122"/>
    </location>
</feature>
<evidence type="ECO:0000313" key="11">
    <source>
        <dbReference type="Proteomes" id="UP000077701"/>
    </source>
</evidence>
<feature type="transmembrane region" description="Helical" evidence="8">
    <location>
        <begin position="73"/>
        <end position="93"/>
    </location>
</feature>
<comment type="similarity">
    <text evidence="2">Belongs to the EamA transporter family.</text>
</comment>
<feature type="transmembrane region" description="Helical" evidence="8">
    <location>
        <begin position="271"/>
        <end position="289"/>
    </location>
</feature>
<evidence type="ECO:0000256" key="3">
    <source>
        <dbReference type="ARBA" id="ARBA00022448"/>
    </source>
</evidence>
<evidence type="ECO:0000313" key="10">
    <source>
        <dbReference type="EMBL" id="GAT68068.1"/>
    </source>
</evidence>
<dbReference type="Pfam" id="PF00892">
    <property type="entry name" value="EamA"/>
    <property type="match status" value="1"/>
</dbReference>
<evidence type="ECO:0000256" key="6">
    <source>
        <dbReference type="ARBA" id="ARBA00022989"/>
    </source>
</evidence>
<feature type="transmembrane region" description="Helical" evidence="8">
    <location>
        <begin position="43"/>
        <end position="61"/>
    </location>
</feature>
<feature type="transmembrane region" description="Helical" evidence="8">
    <location>
        <begin position="129"/>
        <end position="146"/>
    </location>
</feature>
<evidence type="ECO:0000256" key="5">
    <source>
        <dbReference type="ARBA" id="ARBA00022692"/>
    </source>
</evidence>
<dbReference type="Proteomes" id="UP000077701">
    <property type="component" value="Unassembled WGS sequence"/>
</dbReference>
<dbReference type="InterPro" id="IPR000620">
    <property type="entry name" value="EamA_dom"/>
</dbReference>
<dbReference type="AlphaFoldDB" id="A0A171DDK7"/>
<dbReference type="InterPro" id="IPR004626">
    <property type="entry name" value="RarD"/>
</dbReference>
<evidence type="ECO:0000256" key="1">
    <source>
        <dbReference type="ARBA" id="ARBA00004651"/>
    </source>
</evidence>
<evidence type="ECO:0000256" key="8">
    <source>
        <dbReference type="SAM" id="Phobius"/>
    </source>
</evidence>
<dbReference type="NCBIfam" id="TIGR00688">
    <property type="entry name" value="rarD"/>
    <property type="match status" value="1"/>
</dbReference>
<feature type="domain" description="EamA" evidence="9">
    <location>
        <begin position="9"/>
        <end position="145"/>
    </location>
</feature>